<reference evidence="3 4" key="1">
    <citation type="submission" date="2019-03" db="EMBL/GenBank/DDBJ databases">
        <title>Genomic Encyclopedia of Type Strains, Phase IV (KMG-IV): sequencing the most valuable type-strain genomes for metagenomic binning, comparative biology and taxonomic classification.</title>
        <authorList>
            <person name="Goeker M."/>
        </authorList>
    </citation>
    <scope>NUCLEOTIDE SEQUENCE [LARGE SCALE GENOMIC DNA]</scope>
    <source>
        <strain evidence="3 4">DSM 102852</strain>
    </source>
</reference>
<dbReference type="RefSeq" id="WP_133619232.1">
    <property type="nucleotide sequence ID" value="NZ_SNZE01000004.1"/>
</dbReference>
<sequence>MSTLDYLMQGFSVSFLWYNLLFAFMGCLLGTVVGVLPGIGPMSGVALLIPITASITSSIGLSNEQAATSSIILLSGVYYGAMYGGSTTSILLNTPGESSSVVTALDGYQMAKQGRAGSALSIAAIGSFIGGIVTLVALILMAEPLSEMAIKFTSVEYFSLMILGLCAVSGLAGKSMTKALIMTTLGLLIATIGHDGLSGQERFIFGFDSLSDGVAFLTLAVGFFAVVEVFKTILEADTKDIQIAKITRLYPSMDEMKESAGPIARGSILGFFIGILPGAGAILASFFSYIMEKKLSKTPEKFGHGAIAGVAGPETANNAASGGAMVPLLTLGIPSSGTAAILMGALIMYNVQPGPLLFSEHPTVAWGLIASMFIGNVMLLVLNLPLVRVFAKVISTPARYLLPLILAISVFGVLSTQNTMIDLWILVICGILGLWLNKHDYPVAPMVLSVILGPMMEANLGRALSKSEGDWSVFFSPSHPVSLAFMTFAILWISIPLLLKMRGKEVLVNEEG</sequence>
<keyword evidence="1" id="KW-0472">Membrane</keyword>
<feature type="transmembrane region" description="Helical" evidence="1">
    <location>
        <begin position="328"/>
        <end position="351"/>
    </location>
</feature>
<keyword evidence="1" id="KW-1133">Transmembrane helix</keyword>
<keyword evidence="4" id="KW-1185">Reference proteome</keyword>
<evidence type="ECO:0000259" key="2">
    <source>
        <dbReference type="Pfam" id="PF01970"/>
    </source>
</evidence>
<dbReference type="PANTHER" id="PTHR35342">
    <property type="entry name" value="TRICARBOXYLIC TRANSPORT PROTEIN"/>
    <property type="match status" value="1"/>
</dbReference>
<dbReference type="InterPro" id="IPR002823">
    <property type="entry name" value="DUF112_TM"/>
</dbReference>
<gene>
    <name evidence="3" type="ORF">DFR44_10487</name>
</gene>
<proteinExistence type="predicted"/>
<feature type="transmembrane region" description="Helical" evidence="1">
    <location>
        <begin position="420"/>
        <end position="436"/>
    </location>
</feature>
<feature type="transmembrane region" description="Helical" evidence="1">
    <location>
        <begin position="363"/>
        <end position="386"/>
    </location>
</feature>
<feature type="transmembrane region" description="Helical" evidence="1">
    <location>
        <begin position="154"/>
        <end position="173"/>
    </location>
</feature>
<feature type="transmembrane region" description="Helical" evidence="1">
    <location>
        <begin position="268"/>
        <end position="291"/>
    </location>
</feature>
<feature type="transmembrane region" description="Helical" evidence="1">
    <location>
        <begin position="398"/>
        <end position="414"/>
    </location>
</feature>
<feature type="transmembrane region" description="Helical" evidence="1">
    <location>
        <begin position="71"/>
        <end position="92"/>
    </location>
</feature>
<feature type="transmembrane region" description="Helical" evidence="1">
    <location>
        <begin position="42"/>
        <end position="59"/>
    </location>
</feature>
<comment type="caution">
    <text evidence="3">The sequence shown here is derived from an EMBL/GenBank/DDBJ whole genome shotgun (WGS) entry which is preliminary data.</text>
</comment>
<name>A0A4R6YA44_9BURK</name>
<keyword evidence="1" id="KW-0812">Transmembrane</keyword>
<feature type="transmembrane region" description="Helical" evidence="1">
    <location>
        <begin position="481"/>
        <end position="499"/>
    </location>
</feature>
<evidence type="ECO:0000256" key="1">
    <source>
        <dbReference type="SAM" id="Phobius"/>
    </source>
</evidence>
<feature type="transmembrane region" description="Helical" evidence="1">
    <location>
        <begin position="15"/>
        <end position="36"/>
    </location>
</feature>
<organism evidence="3 4">
    <name type="scientific">Hydromonas duriensis</name>
    <dbReference type="NCBI Taxonomy" id="1527608"/>
    <lineage>
        <taxon>Bacteria</taxon>
        <taxon>Pseudomonadati</taxon>
        <taxon>Pseudomonadota</taxon>
        <taxon>Betaproteobacteria</taxon>
        <taxon>Burkholderiales</taxon>
        <taxon>Burkholderiaceae</taxon>
        <taxon>Hydromonas</taxon>
    </lineage>
</organism>
<feature type="transmembrane region" description="Helical" evidence="1">
    <location>
        <begin position="443"/>
        <end position="461"/>
    </location>
</feature>
<evidence type="ECO:0000313" key="4">
    <source>
        <dbReference type="Proteomes" id="UP000294480"/>
    </source>
</evidence>
<feature type="transmembrane region" description="Helical" evidence="1">
    <location>
        <begin position="209"/>
        <end position="230"/>
    </location>
</feature>
<evidence type="ECO:0000313" key="3">
    <source>
        <dbReference type="EMBL" id="TDR32368.1"/>
    </source>
</evidence>
<dbReference type="Proteomes" id="UP000294480">
    <property type="component" value="Unassembled WGS sequence"/>
</dbReference>
<protein>
    <submittedName>
        <fullName evidence="3">Putative tricarboxylic transport membrane protein</fullName>
    </submittedName>
</protein>
<dbReference type="Pfam" id="PF01970">
    <property type="entry name" value="TctA"/>
    <property type="match status" value="1"/>
</dbReference>
<dbReference type="AlphaFoldDB" id="A0A4R6YA44"/>
<dbReference type="PANTHER" id="PTHR35342:SF5">
    <property type="entry name" value="TRICARBOXYLIC TRANSPORT PROTEIN"/>
    <property type="match status" value="1"/>
</dbReference>
<feature type="transmembrane region" description="Helical" evidence="1">
    <location>
        <begin position="119"/>
        <end position="142"/>
    </location>
</feature>
<dbReference type="EMBL" id="SNZE01000004">
    <property type="protein sequence ID" value="TDR32368.1"/>
    <property type="molecule type" value="Genomic_DNA"/>
</dbReference>
<dbReference type="OrthoDB" id="9781349at2"/>
<feature type="domain" description="DUF112" evidence="2">
    <location>
        <begin position="20"/>
        <end position="448"/>
    </location>
</feature>
<accession>A0A4R6YA44</accession>